<dbReference type="PROSITE" id="PS51085">
    <property type="entry name" value="2FE2S_FER_2"/>
    <property type="match status" value="1"/>
</dbReference>
<evidence type="ECO:0000256" key="5">
    <source>
        <dbReference type="ARBA" id="ARBA00022982"/>
    </source>
</evidence>
<keyword evidence="7" id="KW-0411">Iron-sulfur</keyword>
<evidence type="ECO:0000259" key="11">
    <source>
        <dbReference type="PROSITE" id="PS51085"/>
    </source>
</evidence>
<name>A0A1I2VTW3_9EURY</name>
<dbReference type="InterPro" id="IPR036869">
    <property type="entry name" value="J_dom_sf"/>
</dbReference>
<feature type="domain" description="2Fe-2S ferredoxin-type" evidence="11">
    <location>
        <begin position="121"/>
        <end position="211"/>
    </location>
</feature>
<feature type="domain" description="J" evidence="10">
    <location>
        <begin position="12"/>
        <end position="76"/>
    </location>
</feature>
<gene>
    <name evidence="12" type="ORF">SAMN04488063_3295</name>
</gene>
<dbReference type="PROSITE" id="PS00197">
    <property type="entry name" value="2FE2S_FER_1"/>
    <property type="match status" value="1"/>
</dbReference>
<proteinExistence type="inferred from homology"/>
<keyword evidence="6" id="KW-0408">Iron</keyword>
<dbReference type="InterPro" id="IPR001623">
    <property type="entry name" value="DnaJ_domain"/>
</dbReference>
<comment type="similarity">
    <text evidence="1">Belongs to the 2Fe2S plant-type ferredoxin family.</text>
</comment>
<keyword evidence="5" id="KW-0249">Electron transport</keyword>
<evidence type="ECO:0000313" key="13">
    <source>
        <dbReference type="Proteomes" id="UP000198876"/>
    </source>
</evidence>
<keyword evidence="3" id="KW-0001">2Fe-2S</keyword>
<dbReference type="InterPro" id="IPR053441">
    <property type="entry name" value="2Fe2S_Ferredoxin"/>
</dbReference>
<dbReference type="PRINTS" id="PR00625">
    <property type="entry name" value="JDOMAIN"/>
</dbReference>
<reference evidence="13" key="1">
    <citation type="submission" date="2016-10" db="EMBL/GenBank/DDBJ databases">
        <authorList>
            <person name="Varghese N."/>
            <person name="Submissions S."/>
        </authorList>
    </citation>
    <scope>NUCLEOTIDE SEQUENCE [LARGE SCALE GENOMIC DNA]</scope>
    <source>
        <strain evidence="13">CGMCC 1.7739</strain>
    </source>
</reference>
<evidence type="ECO:0000259" key="10">
    <source>
        <dbReference type="PROSITE" id="PS50076"/>
    </source>
</evidence>
<evidence type="ECO:0000256" key="4">
    <source>
        <dbReference type="ARBA" id="ARBA00022723"/>
    </source>
</evidence>
<evidence type="ECO:0000256" key="8">
    <source>
        <dbReference type="ARBA" id="ARBA00034078"/>
    </source>
</evidence>
<dbReference type="Gene3D" id="1.10.287.110">
    <property type="entry name" value="DnaJ domain"/>
    <property type="match status" value="1"/>
</dbReference>
<evidence type="ECO:0000256" key="6">
    <source>
        <dbReference type="ARBA" id="ARBA00023004"/>
    </source>
</evidence>
<dbReference type="Pfam" id="PF00226">
    <property type="entry name" value="DnaJ"/>
    <property type="match status" value="1"/>
</dbReference>
<dbReference type="InterPro" id="IPR001041">
    <property type="entry name" value="2Fe-2S_ferredoxin-type"/>
</dbReference>
<keyword evidence="13" id="KW-1185">Reference proteome</keyword>
<evidence type="ECO:0000256" key="1">
    <source>
        <dbReference type="ARBA" id="ARBA00007874"/>
    </source>
</evidence>
<evidence type="ECO:0000256" key="9">
    <source>
        <dbReference type="SAM" id="MobiDB-lite"/>
    </source>
</evidence>
<dbReference type="PROSITE" id="PS50076">
    <property type="entry name" value="DNAJ_2"/>
    <property type="match status" value="1"/>
</dbReference>
<dbReference type="NCBIfam" id="NF041393">
    <property type="entry name" value="Frdxn_Halo"/>
    <property type="match status" value="1"/>
</dbReference>
<dbReference type="Gene3D" id="3.10.20.30">
    <property type="match status" value="1"/>
</dbReference>
<organism evidence="12 13">
    <name type="scientific">Halopelagius inordinatus</name>
    <dbReference type="NCBI Taxonomy" id="553467"/>
    <lineage>
        <taxon>Archaea</taxon>
        <taxon>Methanobacteriati</taxon>
        <taxon>Methanobacteriota</taxon>
        <taxon>Stenosarchaea group</taxon>
        <taxon>Halobacteria</taxon>
        <taxon>Halobacteriales</taxon>
        <taxon>Haloferacaceae</taxon>
    </lineage>
</organism>
<accession>A0A1I2VTW3</accession>
<dbReference type="InterPro" id="IPR036010">
    <property type="entry name" value="2Fe-2S_ferredoxin-like_sf"/>
</dbReference>
<dbReference type="GO" id="GO:0051537">
    <property type="term" value="F:2 iron, 2 sulfur cluster binding"/>
    <property type="evidence" value="ECO:0007669"/>
    <property type="project" value="UniProtKB-KW"/>
</dbReference>
<feature type="region of interest" description="Disordered" evidence="9">
    <location>
        <begin position="63"/>
        <end position="96"/>
    </location>
</feature>
<dbReference type="InterPro" id="IPR006058">
    <property type="entry name" value="2Fe2S_fd_BS"/>
</dbReference>
<dbReference type="Proteomes" id="UP000198876">
    <property type="component" value="Unassembled WGS sequence"/>
</dbReference>
<dbReference type="SMART" id="SM00271">
    <property type="entry name" value="DnaJ"/>
    <property type="match status" value="1"/>
</dbReference>
<evidence type="ECO:0000256" key="2">
    <source>
        <dbReference type="ARBA" id="ARBA00022448"/>
    </source>
</evidence>
<dbReference type="CDD" id="cd00207">
    <property type="entry name" value="fer2"/>
    <property type="match status" value="1"/>
</dbReference>
<dbReference type="PANTHER" id="PTHR43112">
    <property type="entry name" value="FERREDOXIN"/>
    <property type="match status" value="1"/>
</dbReference>
<dbReference type="STRING" id="553467.SAMN04488063_3295"/>
<evidence type="ECO:0000313" key="12">
    <source>
        <dbReference type="EMBL" id="SFG91797.1"/>
    </source>
</evidence>
<comment type="cofactor">
    <cofactor evidence="8">
        <name>[2Fe-2S] cluster</name>
        <dbReference type="ChEBI" id="CHEBI:190135"/>
    </cofactor>
</comment>
<keyword evidence="4" id="KW-0479">Metal-binding</keyword>
<dbReference type="EMBL" id="FOOQ01000006">
    <property type="protein sequence ID" value="SFG91797.1"/>
    <property type="molecule type" value="Genomic_DNA"/>
</dbReference>
<dbReference type="PANTHER" id="PTHR43112:SF3">
    <property type="entry name" value="FERREDOXIN-2, CHLOROPLASTIC"/>
    <property type="match status" value="1"/>
</dbReference>
<dbReference type="GO" id="GO:0046872">
    <property type="term" value="F:metal ion binding"/>
    <property type="evidence" value="ECO:0007669"/>
    <property type="project" value="UniProtKB-KW"/>
</dbReference>
<sequence>MILMTPSVNVDSPFDVLGIDSDADDAEIERAYRRRVKESHPDHGGSAREFQAVYEAYRQILDGYEGSESGEEDGSGRTVAKRENGAAEDESDESRVEYLNYEVLDDHGWELEDDDLFEKASESGLDPVDYGKILVEPGQSLLEAAEARGFAWPYACRGGACANCAVAVVEGEMEMSSNHILPAEMIEDGIRLSCLNAPITDEMKVVYNVKHLPNLDELKLPADRFERAHLND</sequence>
<dbReference type="SUPFAM" id="SSF46565">
    <property type="entry name" value="Chaperone J-domain"/>
    <property type="match status" value="1"/>
</dbReference>
<dbReference type="InterPro" id="IPR012675">
    <property type="entry name" value="Beta-grasp_dom_sf"/>
</dbReference>
<protein>
    <submittedName>
        <fullName evidence="12">Ferredoxin</fullName>
    </submittedName>
</protein>
<dbReference type="Pfam" id="PF00111">
    <property type="entry name" value="Fer2"/>
    <property type="match status" value="1"/>
</dbReference>
<dbReference type="CDD" id="cd06257">
    <property type="entry name" value="DnaJ"/>
    <property type="match status" value="1"/>
</dbReference>
<evidence type="ECO:0000256" key="3">
    <source>
        <dbReference type="ARBA" id="ARBA00022714"/>
    </source>
</evidence>
<evidence type="ECO:0000256" key="7">
    <source>
        <dbReference type="ARBA" id="ARBA00023014"/>
    </source>
</evidence>
<keyword evidence="2" id="KW-0813">Transport</keyword>
<dbReference type="SUPFAM" id="SSF54292">
    <property type="entry name" value="2Fe-2S ferredoxin-like"/>
    <property type="match status" value="1"/>
</dbReference>
<dbReference type="AlphaFoldDB" id="A0A1I2VTW3"/>